<evidence type="ECO:0000256" key="1">
    <source>
        <dbReference type="SAM" id="MobiDB-lite"/>
    </source>
</evidence>
<evidence type="ECO:0000313" key="3">
    <source>
        <dbReference type="Proteomes" id="UP001362999"/>
    </source>
</evidence>
<organism evidence="2 3">
    <name type="scientific">Favolaschia claudopus</name>
    <dbReference type="NCBI Taxonomy" id="2862362"/>
    <lineage>
        <taxon>Eukaryota</taxon>
        <taxon>Fungi</taxon>
        <taxon>Dikarya</taxon>
        <taxon>Basidiomycota</taxon>
        <taxon>Agaricomycotina</taxon>
        <taxon>Agaricomycetes</taxon>
        <taxon>Agaricomycetidae</taxon>
        <taxon>Agaricales</taxon>
        <taxon>Marasmiineae</taxon>
        <taxon>Mycenaceae</taxon>
        <taxon>Favolaschia</taxon>
    </lineage>
</organism>
<proteinExistence type="predicted"/>
<dbReference type="AlphaFoldDB" id="A0AAV9Z1I6"/>
<name>A0AAV9Z1I6_9AGAR</name>
<feature type="region of interest" description="Disordered" evidence="1">
    <location>
        <begin position="197"/>
        <end position="219"/>
    </location>
</feature>
<feature type="region of interest" description="Disordered" evidence="1">
    <location>
        <begin position="155"/>
        <end position="176"/>
    </location>
</feature>
<gene>
    <name evidence="2" type="ORF">R3P38DRAFT_2815279</name>
</gene>
<dbReference type="EMBL" id="JAWWNJ010000242">
    <property type="protein sequence ID" value="KAK6967137.1"/>
    <property type="molecule type" value="Genomic_DNA"/>
</dbReference>
<feature type="region of interest" description="Disordered" evidence="1">
    <location>
        <begin position="58"/>
        <end position="141"/>
    </location>
</feature>
<feature type="compositionally biased region" description="Acidic residues" evidence="1">
    <location>
        <begin position="122"/>
        <end position="135"/>
    </location>
</feature>
<sequence length="534" mass="58575">MLALRTIADSGTPAEAAKANTALLTYNVCSDLATSQDENGVKEDPYVRLERKETRLLRLSVTPHNAGVAPTRHSRAPRMQVDASDDESEASHSSGLHETRTRQGHNPDSSTRTARARRVPVDDSDDDNDSDDNDSEAQCRTQNVQVVVSEVDENECTGSASSVTVTTVTPSPASSLSFDGATLVEPAGMDIDEPAQQVPLKRSHDVDSNQTDSPSSKRQKFDSFYLPHLALSSLSYMASKALFASLLRRLKDSGHTLLAHSLYNREFCLARDNSFNTVELDSTSFLLGTYYVIPPNPGEKFCPVVFGEVKEIVTAEACPISHTASSDPNSLHTLCLSIGLPTGAWNEIDTLVWNQLSELDFVMRRDAADNDCLLPDADFTAYKNITRTVPWSSGPTGEASDRIFLNLSPQTKIVRSLPAHTVLSSRSPPLRTLPSKACTVLRDFDDIMKIVCLKPYSEPVETEDARDHEADGFADAVNFPLENISNPIQIMDYHQLSVGDFVLALCELLRIEYIVGDTVTRVYLLNVRGLNVVV</sequence>
<reference evidence="2 3" key="1">
    <citation type="journal article" date="2024" name="J Genomics">
        <title>Draft genome sequencing and assembly of Favolaschia claudopus CIRM-BRFM 2984 isolated from oak limbs.</title>
        <authorList>
            <person name="Navarro D."/>
            <person name="Drula E."/>
            <person name="Chaduli D."/>
            <person name="Cazenave R."/>
            <person name="Ahrendt S."/>
            <person name="Wang J."/>
            <person name="Lipzen A."/>
            <person name="Daum C."/>
            <person name="Barry K."/>
            <person name="Grigoriev I.V."/>
            <person name="Favel A."/>
            <person name="Rosso M.N."/>
            <person name="Martin F."/>
        </authorList>
    </citation>
    <scope>NUCLEOTIDE SEQUENCE [LARGE SCALE GENOMIC DNA]</scope>
    <source>
        <strain evidence="2 3">CIRM-BRFM 2984</strain>
    </source>
</reference>
<comment type="caution">
    <text evidence="2">The sequence shown here is derived from an EMBL/GenBank/DDBJ whole genome shotgun (WGS) entry which is preliminary data.</text>
</comment>
<protein>
    <submittedName>
        <fullName evidence="2">Uncharacterized protein</fullName>
    </submittedName>
</protein>
<keyword evidence="3" id="KW-1185">Reference proteome</keyword>
<feature type="compositionally biased region" description="Polar residues" evidence="1">
    <location>
        <begin position="104"/>
        <end position="113"/>
    </location>
</feature>
<feature type="compositionally biased region" description="Low complexity" evidence="1">
    <location>
        <begin position="159"/>
        <end position="175"/>
    </location>
</feature>
<accession>A0AAV9Z1I6</accession>
<evidence type="ECO:0000313" key="2">
    <source>
        <dbReference type="EMBL" id="KAK6967137.1"/>
    </source>
</evidence>
<dbReference type="Proteomes" id="UP001362999">
    <property type="component" value="Unassembled WGS sequence"/>
</dbReference>